<keyword evidence="3" id="KW-1185">Reference proteome</keyword>
<evidence type="ECO:0008006" key="4">
    <source>
        <dbReference type="Google" id="ProtNLM"/>
    </source>
</evidence>
<evidence type="ECO:0000313" key="3">
    <source>
        <dbReference type="Proteomes" id="UP000007881"/>
    </source>
</evidence>
<dbReference type="AlphaFoldDB" id="I0IER4"/>
<proteinExistence type="predicted"/>
<reference evidence="2 3" key="1">
    <citation type="submission" date="2012-02" db="EMBL/GenBank/DDBJ databases">
        <title>Complete genome sequence of Phycisphaera mikurensis NBRC 102666.</title>
        <authorList>
            <person name="Ankai A."/>
            <person name="Hosoyama A."/>
            <person name="Terui Y."/>
            <person name="Sekine M."/>
            <person name="Fukai R."/>
            <person name="Kato Y."/>
            <person name="Nakamura S."/>
            <person name="Yamada-Narita S."/>
            <person name="Kawakoshi A."/>
            <person name="Fukunaga Y."/>
            <person name="Yamazaki S."/>
            <person name="Fujita N."/>
        </authorList>
    </citation>
    <scope>NUCLEOTIDE SEQUENCE [LARGE SCALE GENOMIC DNA]</scope>
    <source>
        <strain evidence="3">NBRC 102666 / KCTC 22515 / FYK2301M01</strain>
    </source>
</reference>
<feature type="transmembrane region" description="Helical" evidence="1">
    <location>
        <begin position="83"/>
        <end position="103"/>
    </location>
</feature>
<feature type="transmembrane region" description="Helical" evidence="1">
    <location>
        <begin position="58"/>
        <end position="78"/>
    </location>
</feature>
<keyword evidence="1" id="KW-0472">Membrane</keyword>
<name>I0IER4_PHYMF</name>
<dbReference type="OrthoDB" id="277440at2"/>
<dbReference type="STRING" id="1142394.PSMK_15930"/>
<dbReference type="Proteomes" id="UP000007881">
    <property type="component" value="Chromosome"/>
</dbReference>
<feature type="transmembrane region" description="Helical" evidence="1">
    <location>
        <begin position="222"/>
        <end position="248"/>
    </location>
</feature>
<feature type="transmembrane region" description="Helical" evidence="1">
    <location>
        <begin position="194"/>
        <end position="216"/>
    </location>
</feature>
<dbReference type="EMBL" id="AP012338">
    <property type="protein sequence ID" value="BAM03752.1"/>
    <property type="molecule type" value="Genomic_DNA"/>
</dbReference>
<feature type="transmembrane region" description="Helical" evidence="1">
    <location>
        <begin position="131"/>
        <end position="149"/>
    </location>
</feature>
<accession>I0IER4</accession>
<gene>
    <name evidence="2" type="ordered locus">PSMK_15930</name>
</gene>
<evidence type="ECO:0000313" key="2">
    <source>
        <dbReference type="EMBL" id="BAM03752.1"/>
    </source>
</evidence>
<organism evidence="2 3">
    <name type="scientific">Phycisphaera mikurensis (strain NBRC 102666 / KCTC 22515 / FYK2301M01)</name>
    <dbReference type="NCBI Taxonomy" id="1142394"/>
    <lineage>
        <taxon>Bacteria</taxon>
        <taxon>Pseudomonadati</taxon>
        <taxon>Planctomycetota</taxon>
        <taxon>Phycisphaerae</taxon>
        <taxon>Phycisphaerales</taxon>
        <taxon>Phycisphaeraceae</taxon>
        <taxon>Phycisphaera</taxon>
    </lineage>
</organism>
<feature type="transmembrane region" description="Helical" evidence="1">
    <location>
        <begin position="169"/>
        <end position="189"/>
    </location>
</feature>
<dbReference type="KEGG" id="phm:PSMK_15930"/>
<feature type="transmembrane region" description="Helical" evidence="1">
    <location>
        <begin position="109"/>
        <end position="126"/>
    </location>
</feature>
<sequence>MPDLPAATPPVATPPAPAAPTLHDGGIADHLRSLFDAVSAIFDRGNVLTDPDHLVAGIQKLGVVWGIVFVIVGLLCLFNGYKWYRVTTIGLALFLGLFAGYILGEQIGAPFVVAGCLGALCFALAFPMLKFVVAALGGLAGAFIGANTWEAMAATVNRGLGPETLPVDAYPAGALAGLLFCGMLAFILFKLSVVLYTSVSGSTLAVIGSLALLLSIDPWQQAVITAVTESPLVMPLLVFVPAVIGLVLQHSEPKRPMAPAAKPA</sequence>
<evidence type="ECO:0000256" key="1">
    <source>
        <dbReference type="SAM" id="Phobius"/>
    </source>
</evidence>
<protein>
    <recommendedName>
        <fullName evidence="4">DUF4203 domain-containing protein</fullName>
    </recommendedName>
</protein>
<dbReference type="HOGENOM" id="CLU_1053148_0_0_0"/>
<keyword evidence="1" id="KW-1133">Transmembrane helix</keyword>
<dbReference type="RefSeq" id="WP_014436970.1">
    <property type="nucleotide sequence ID" value="NC_017080.1"/>
</dbReference>
<keyword evidence="1" id="KW-0812">Transmembrane</keyword>